<feature type="compositionally biased region" description="Polar residues" evidence="14">
    <location>
        <begin position="1"/>
        <end position="17"/>
    </location>
</feature>
<dbReference type="Gene3D" id="1.25.40.10">
    <property type="entry name" value="Tetratricopeptide repeat domain"/>
    <property type="match status" value="2"/>
</dbReference>
<evidence type="ECO:0000256" key="5">
    <source>
        <dbReference type="ARBA" id="ARBA00022737"/>
    </source>
</evidence>
<accession>A0A6P8PSU7</accession>
<dbReference type="FunFam" id="1.25.40.10:FF:000240">
    <property type="entry name" value="Tetratricopeptide repeat protein 19, mitochondrial"/>
    <property type="match status" value="1"/>
</dbReference>
<keyword evidence="10" id="KW-0496">Mitochondrion</keyword>
<dbReference type="PANTHER" id="PTHR13143">
    <property type="entry name" value="TETRATRICOPEPTIDE REPEAT PROTEIN 19"/>
    <property type="match status" value="1"/>
</dbReference>
<evidence type="ECO:0000256" key="7">
    <source>
        <dbReference type="ARBA" id="ARBA00022803"/>
    </source>
</evidence>
<organism evidence="15 16">
    <name type="scientific">Geotrypetes seraphini</name>
    <name type="common">Gaboon caecilian</name>
    <name type="synonym">Caecilia seraphini</name>
    <dbReference type="NCBI Taxonomy" id="260995"/>
    <lineage>
        <taxon>Eukaryota</taxon>
        <taxon>Metazoa</taxon>
        <taxon>Chordata</taxon>
        <taxon>Craniata</taxon>
        <taxon>Vertebrata</taxon>
        <taxon>Euteleostomi</taxon>
        <taxon>Amphibia</taxon>
        <taxon>Gymnophiona</taxon>
        <taxon>Geotrypetes</taxon>
    </lineage>
</organism>
<proteinExistence type="inferred from homology"/>
<keyword evidence="6" id="KW-0999">Mitochondrion inner membrane</keyword>
<evidence type="ECO:0000256" key="3">
    <source>
        <dbReference type="ARBA" id="ARBA00022448"/>
    </source>
</evidence>
<name>A0A6P8PSU7_GEOSA</name>
<dbReference type="FunCoup" id="A0A6P8PSU7">
    <property type="interactions" value="1028"/>
</dbReference>
<dbReference type="KEGG" id="gsh:117349028"/>
<dbReference type="RefSeq" id="XP_033777788.1">
    <property type="nucleotide sequence ID" value="XM_033921897.1"/>
</dbReference>
<keyword evidence="3" id="KW-0813">Transport</keyword>
<dbReference type="AlphaFoldDB" id="A0A6P8PSU7"/>
<evidence type="ECO:0000256" key="4">
    <source>
        <dbReference type="ARBA" id="ARBA00022660"/>
    </source>
</evidence>
<evidence type="ECO:0000256" key="13">
    <source>
        <dbReference type="ARBA" id="ARBA00074652"/>
    </source>
</evidence>
<dbReference type="Proteomes" id="UP000515159">
    <property type="component" value="Chromosome 15"/>
</dbReference>
<keyword evidence="15" id="KW-1185">Reference proteome</keyword>
<comment type="subunit">
    <text evidence="12">Binds to the mature mitochondrial complex III dimer, after the incorporation of the Rieske protein UQCRFS1. Interacts with UQCRC1 and UQCRFS1. Interacts with ZFYVE26 and CHMP4B.</text>
</comment>
<comment type="subcellular location">
    <subcellularLocation>
        <location evidence="1">Mitochondrion inner membrane</location>
    </subcellularLocation>
</comment>
<keyword evidence="7" id="KW-0802">TPR repeat</keyword>
<dbReference type="Pfam" id="PF13424">
    <property type="entry name" value="TPR_12"/>
    <property type="match status" value="1"/>
</dbReference>
<dbReference type="InParanoid" id="A0A6P8PSU7"/>
<dbReference type="InterPro" id="IPR019734">
    <property type="entry name" value="TPR_rpt"/>
</dbReference>
<dbReference type="SMART" id="SM00028">
    <property type="entry name" value="TPR"/>
    <property type="match status" value="4"/>
</dbReference>
<sequence length="426" mass="47723">MSRNATHTASGHVSRNASHGKGTVHAASCSCDMFLCRGLSLLVMLRRPLPELSCHYLGNASWRHGIVPLDRRGLRKFTDNASWWPNGGKVGQGRQGDTEMVLWSPWEEGRGSSKDRNTAAFTGFFAAFSLFSKPFEGEKDESLDTEDQIIYLLKKAKLSIMKGELQDAEHILHEALWLAQQSHNSEAITYTYDLMANLAFVKGELSNAETLYKAVMSNLLVTGTPQEDNGIIEISLKLAMIFAAQSQHQLAIAGYQFCILTLEEKIKKEKDFPEDILTDEEKTNTRLLLGMSLDSYGRYLLANKQLSRAQIMYEKALEICREEQGEMHPQTIILMNDLATVMDAQGAYDNAYNHAKKALELARQTEHPDQHVVLGNLAGILMHKESFAEAQQIYKEALKQAQQKGDIVTVQSIEDGLAELARRWTS</sequence>
<keyword evidence="8" id="KW-0809">Transit peptide</keyword>
<reference evidence="16" key="1">
    <citation type="submission" date="2025-08" db="UniProtKB">
        <authorList>
            <consortium name="RefSeq"/>
        </authorList>
    </citation>
    <scope>IDENTIFICATION</scope>
</reference>
<evidence type="ECO:0000256" key="11">
    <source>
        <dbReference type="ARBA" id="ARBA00023136"/>
    </source>
</evidence>
<comment type="similarity">
    <text evidence="2">Belongs to the TTC19 family.</text>
</comment>
<evidence type="ECO:0000256" key="8">
    <source>
        <dbReference type="ARBA" id="ARBA00022946"/>
    </source>
</evidence>
<keyword evidence="11" id="KW-0472">Membrane</keyword>
<evidence type="ECO:0000313" key="15">
    <source>
        <dbReference type="Proteomes" id="UP000515159"/>
    </source>
</evidence>
<dbReference type="InterPro" id="IPR040395">
    <property type="entry name" value="TTC19"/>
</dbReference>
<dbReference type="InterPro" id="IPR011990">
    <property type="entry name" value="TPR-like_helical_dom_sf"/>
</dbReference>
<dbReference type="GO" id="GO:0034551">
    <property type="term" value="P:mitochondrial respiratory chain complex III assembly"/>
    <property type="evidence" value="ECO:0007669"/>
    <property type="project" value="InterPro"/>
</dbReference>
<dbReference type="CTD" id="54902"/>
<protein>
    <recommendedName>
        <fullName evidence="13">Tetratricopeptide repeat protein 19, mitochondrial</fullName>
    </recommendedName>
</protein>
<evidence type="ECO:0000256" key="2">
    <source>
        <dbReference type="ARBA" id="ARBA00008219"/>
    </source>
</evidence>
<evidence type="ECO:0000256" key="1">
    <source>
        <dbReference type="ARBA" id="ARBA00004273"/>
    </source>
</evidence>
<dbReference type="GeneID" id="117349028"/>
<gene>
    <name evidence="16" type="primary">TTC19</name>
</gene>
<feature type="region of interest" description="Disordered" evidence="14">
    <location>
        <begin position="1"/>
        <end position="22"/>
    </location>
</feature>
<dbReference type="OrthoDB" id="5986190at2759"/>
<dbReference type="SUPFAM" id="SSF48452">
    <property type="entry name" value="TPR-like"/>
    <property type="match status" value="2"/>
</dbReference>
<evidence type="ECO:0000256" key="6">
    <source>
        <dbReference type="ARBA" id="ARBA00022792"/>
    </source>
</evidence>
<keyword evidence="9" id="KW-0249">Electron transport</keyword>
<dbReference type="PANTHER" id="PTHR13143:SF6">
    <property type="entry name" value="TETRATRICOPEPTIDE REPEAT PROTEIN 19, MITOCHONDRIAL"/>
    <property type="match status" value="1"/>
</dbReference>
<evidence type="ECO:0000256" key="12">
    <source>
        <dbReference type="ARBA" id="ARBA00066255"/>
    </source>
</evidence>
<evidence type="ECO:0000313" key="16">
    <source>
        <dbReference type="RefSeq" id="XP_033777788.1"/>
    </source>
</evidence>
<keyword evidence="4" id="KW-0679">Respiratory chain</keyword>
<keyword evidence="5" id="KW-0677">Repeat</keyword>
<evidence type="ECO:0000256" key="14">
    <source>
        <dbReference type="SAM" id="MobiDB-lite"/>
    </source>
</evidence>
<evidence type="ECO:0000256" key="9">
    <source>
        <dbReference type="ARBA" id="ARBA00022982"/>
    </source>
</evidence>
<evidence type="ECO:0000256" key="10">
    <source>
        <dbReference type="ARBA" id="ARBA00023128"/>
    </source>
</evidence>
<dbReference type="GO" id="GO:0005743">
    <property type="term" value="C:mitochondrial inner membrane"/>
    <property type="evidence" value="ECO:0007669"/>
    <property type="project" value="UniProtKB-SubCell"/>
</dbReference>